<comment type="caution">
    <text evidence="6">The sequence shown here is derived from an EMBL/GenBank/DDBJ whole genome shotgun (WGS) entry which is preliminary data.</text>
</comment>
<feature type="domain" description="MD-2-related lipid-recognition" evidence="5">
    <location>
        <begin position="39"/>
        <end position="168"/>
    </location>
</feature>
<feature type="signal peptide" evidence="4">
    <location>
        <begin position="1"/>
        <end position="19"/>
    </location>
</feature>
<name>A0A8S4FF71_PLUXY</name>
<sequence length="175" mass="18428">MWSHVVVSLLLAAAAGAAAAGAAPAGAGAGAGAEPYNSTAVSRCTESSGAALPLHVLVAGCAAPPCRLPQLQHAELDIVFQAPRYVETMETVATAYFLGQSTEYPLGPDAATCAGLLNSYCPVLRGEVLRYKLRLFIERFMFVGVRADIEFKVREAGGEDLFCFRTGIQVVRPQP</sequence>
<comment type="subcellular location">
    <subcellularLocation>
        <location evidence="1">Secreted</location>
    </subcellularLocation>
</comment>
<dbReference type="SUPFAM" id="SSF81296">
    <property type="entry name" value="E set domains"/>
    <property type="match status" value="1"/>
</dbReference>
<organism evidence="6 7">
    <name type="scientific">Plutella xylostella</name>
    <name type="common">Diamondback moth</name>
    <name type="synonym">Plutella maculipennis</name>
    <dbReference type="NCBI Taxonomy" id="51655"/>
    <lineage>
        <taxon>Eukaryota</taxon>
        <taxon>Metazoa</taxon>
        <taxon>Ecdysozoa</taxon>
        <taxon>Arthropoda</taxon>
        <taxon>Hexapoda</taxon>
        <taxon>Insecta</taxon>
        <taxon>Pterygota</taxon>
        <taxon>Neoptera</taxon>
        <taxon>Endopterygota</taxon>
        <taxon>Lepidoptera</taxon>
        <taxon>Glossata</taxon>
        <taxon>Ditrysia</taxon>
        <taxon>Yponomeutoidea</taxon>
        <taxon>Plutellidae</taxon>
        <taxon>Plutella</taxon>
    </lineage>
</organism>
<dbReference type="EMBL" id="CAJHNJ030000032">
    <property type="protein sequence ID" value="CAG9126582.1"/>
    <property type="molecule type" value="Genomic_DNA"/>
</dbReference>
<evidence type="ECO:0000256" key="1">
    <source>
        <dbReference type="ARBA" id="ARBA00004613"/>
    </source>
</evidence>
<dbReference type="Gene3D" id="2.60.40.770">
    <property type="match status" value="1"/>
</dbReference>
<proteinExistence type="inferred from homology"/>
<dbReference type="Proteomes" id="UP000653454">
    <property type="component" value="Unassembled WGS sequence"/>
</dbReference>
<evidence type="ECO:0000256" key="4">
    <source>
        <dbReference type="SAM" id="SignalP"/>
    </source>
</evidence>
<evidence type="ECO:0000259" key="5">
    <source>
        <dbReference type="Pfam" id="PF02221"/>
    </source>
</evidence>
<accession>A0A8S4FF71</accession>
<dbReference type="InterPro" id="IPR014756">
    <property type="entry name" value="Ig_E-set"/>
</dbReference>
<feature type="chain" id="PRO_5035918167" evidence="4">
    <location>
        <begin position="20"/>
        <end position="175"/>
    </location>
</feature>
<evidence type="ECO:0000256" key="2">
    <source>
        <dbReference type="ARBA" id="ARBA00006370"/>
    </source>
</evidence>
<dbReference type="GO" id="GO:0005576">
    <property type="term" value="C:extracellular region"/>
    <property type="evidence" value="ECO:0007669"/>
    <property type="project" value="UniProtKB-SubCell"/>
</dbReference>
<keyword evidence="4" id="KW-0732">Signal</keyword>
<comment type="similarity">
    <text evidence="2">Belongs to the NPC2 family.</text>
</comment>
<keyword evidence="7" id="KW-1185">Reference proteome</keyword>
<dbReference type="AlphaFoldDB" id="A0A8S4FF71"/>
<dbReference type="FunFam" id="2.60.40.770:FF:000001">
    <property type="entry name" value="NPC intracellular cholesterol transporter 2"/>
    <property type="match status" value="1"/>
</dbReference>
<reference evidence="6" key="1">
    <citation type="submission" date="2020-11" db="EMBL/GenBank/DDBJ databases">
        <authorList>
            <person name="Whiteford S."/>
        </authorList>
    </citation>
    <scope>NUCLEOTIDE SEQUENCE</scope>
</reference>
<evidence type="ECO:0000313" key="6">
    <source>
        <dbReference type="EMBL" id="CAG9126582.1"/>
    </source>
</evidence>
<keyword evidence="3" id="KW-0964">Secreted</keyword>
<dbReference type="Pfam" id="PF02221">
    <property type="entry name" value="E1_DerP2_DerF2"/>
    <property type="match status" value="1"/>
</dbReference>
<evidence type="ECO:0000256" key="3">
    <source>
        <dbReference type="ARBA" id="ARBA00022525"/>
    </source>
</evidence>
<protein>
    <submittedName>
        <fullName evidence="6">(diamondback moth) hypothetical protein</fullName>
    </submittedName>
</protein>
<evidence type="ECO:0000313" key="7">
    <source>
        <dbReference type="Proteomes" id="UP000653454"/>
    </source>
</evidence>
<dbReference type="InterPro" id="IPR003172">
    <property type="entry name" value="ML_dom"/>
</dbReference>
<gene>
    <name evidence="6" type="ORF">PLXY2_LOCUS8659</name>
</gene>